<dbReference type="Gene3D" id="3.90.226.10">
    <property type="entry name" value="2-enoyl-CoA Hydratase, Chain A, domain 1"/>
    <property type="match status" value="1"/>
</dbReference>
<keyword evidence="3 7" id="KW-0963">Cytoplasm</keyword>
<dbReference type="Pfam" id="PF14684">
    <property type="entry name" value="Tricorn_C1"/>
    <property type="match status" value="1"/>
</dbReference>
<organism evidence="11 12">
    <name type="scientific">Geothrix oryzae</name>
    <dbReference type="NCBI Taxonomy" id="2927975"/>
    <lineage>
        <taxon>Bacteria</taxon>
        <taxon>Pseudomonadati</taxon>
        <taxon>Acidobacteriota</taxon>
        <taxon>Holophagae</taxon>
        <taxon>Holophagales</taxon>
        <taxon>Holophagaceae</taxon>
        <taxon>Geothrix</taxon>
    </lineage>
</organism>
<feature type="region of interest" description="Disordered" evidence="8">
    <location>
        <begin position="542"/>
        <end position="578"/>
    </location>
</feature>
<evidence type="ECO:0000256" key="6">
    <source>
        <dbReference type="ARBA" id="ARBA00022825"/>
    </source>
</evidence>
<dbReference type="Gene3D" id="2.120.10.60">
    <property type="entry name" value="Tricorn protease N-terminal domain"/>
    <property type="match status" value="1"/>
</dbReference>
<dbReference type="CDD" id="cd07562">
    <property type="entry name" value="Peptidase_S41_TRI"/>
    <property type="match status" value="1"/>
</dbReference>
<evidence type="ECO:0000256" key="8">
    <source>
        <dbReference type="SAM" id="MobiDB-lite"/>
    </source>
</evidence>
<dbReference type="InterPro" id="IPR029045">
    <property type="entry name" value="ClpP/crotonase-like_dom_sf"/>
</dbReference>
<protein>
    <recommendedName>
        <fullName evidence="7">Tricorn protease homolog</fullName>
        <ecNumber evidence="7">3.4.21.-</ecNumber>
    </recommendedName>
</protein>
<keyword evidence="4 7" id="KW-0645">Protease</keyword>
<evidence type="ECO:0000256" key="1">
    <source>
        <dbReference type="ARBA" id="ARBA00004496"/>
    </source>
</evidence>
<accession>A0ABM8DNN3</accession>
<dbReference type="SMART" id="SM00245">
    <property type="entry name" value="TSPc"/>
    <property type="match status" value="1"/>
</dbReference>
<dbReference type="Gene3D" id="2.30.42.10">
    <property type="match status" value="1"/>
</dbReference>
<comment type="subcellular location">
    <subcellularLocation>
        <location evidence="1 7">Cytoplasm</location>
    </subcellularLocation>
</comment>
<comment type="similarity">
    <text evidence="2 7">Belongs to the peptidase S41B family.</text>
</comment>
<gene>
    <name evidence="11" type="ORF">GETHOR_05600</name>
</gene>
<dbReference type="InterPro" id="IPR028204">
    <property type="entry name" value="Tricorn_C1"/>
</dbReference>
<dbReference type="SUPFAM" id="SSF50156">
    <property type="entry name" value="PDZ domain-like"/>
    <property type="match status" value="1"/>
</dbReference>
<evidence type="ECO:0000256" key="5">
    <source>
        <dbReference type="ARBA" id="ARBA00022801"/>
    </source>
</evidence>
<dbReference type="PANTHER" id="PTHR43253:SF1">
    <property type="entry name" value="TRICORN PROTEASE HOMOLOG 2-RELATED"/>
    <property type="match status" value="1"/>
</dbReference>
<dbReference type="GO" id="GO:0008233">
    <property type="term" value="F:peptidase activity"/>
    <property type="evidence" value="ECO:0007669"/>
    <property type="project" value="UniProtKB-KW"/>
</dbReference>
<dbReference type="Proteomes" id="UP001242010">
    <property type="component" value="Chromosome"/>
</dbReference>
<dbReference type="Pfam" id="PF14685">
    <property type="entry name" value="PDZ_Tricorn"/>
    <property type="match status" value="1"/>
</dbReference>
<dbReference type="SUPFAM" id="SSF52096">
    <property type="entry name" value="ClpP/crotonase"/>
    <property type="match status" value="1"/>
</dbReference>
<dbReference type="InterPro" id="IPR029414">
    <property type="entry name" value="Tricorn_PDZ"/>
</dbReference>
<dbReference type="Gene3D" id="2.130.10.10">
    <property type="entry name" value="YVTN repeat-like/Quinoprotein amine dehydrogenase"/>
    <property type="match status" value="1"/>
</dbReference>
<keyword evidence="9" id="KW-0732">Signal</keyword>
<dbReference type="SUPFAM" id="SSF69304">
    <property type="entry name" value="Tricorn protease N-terminal domain"/>
    <property type="match status" value="2"/>
</dbReference>
<dbReference type="Pfam" id="PF26550">
    <property type="entry name" value="Tricorn_2nd"/>
    <property type="match status" value="1"/>
</dbReference>
<dbReference type="Pfam" id="PF26549">
    <property type="entry name" value="Tricorn_N"/>
    <property type="match status" value="1"/>
</dbReference>
<name>A0ABM8DNN3_9BACT</name>
<evidence type="ECO:0000256" key="3">
    <source>
        <dbReference type="ARBA" id="ARBA00022490"/>
    </source>
</evidence>
<dbReference type="PIRSF" id="PIRSF036421">
    <property type="entry name" value="Tricorn_protease"/>
    <property type="match status" value="1"/>
</dbReference>
<keyword evidence="6 7" id="KW-0720">Serine protease</keyword>
<dbReference type="EMBL" id="AP027079">
    <property type="protein sequence ID" value="BDU68459.1"/>
    <property type="molecule type" value="Genomic_DNA"/>
</dbReference>
<evidence type="ECO:0000256" key="2">
    <source>
        <dbReference type="ARBA" id="ARBA00008524"/>
    </source>
</evidence>
<feature type="region of interest" description="Disordered" evidence="8">
    <location>
        <begin position="1067"/>
        <end position="1086"/>
    </location>
</feature>
<dbReference type="GO" id="GO:0006508">
    <property type="term" value="P:proteolysis"/>
    <property type="evidence" value="ECO:0007669"/>
    <property type="project" value="UniProtKB-KW"/>
</dbReference>
<evidence type="ECO:0000256" key="4">
    <source>
        <dbReference type="ARBA" id="ARBA00022670"/>
    </source>
</evidence>
<feature type="compositionally biased region" description="Basic and acidic residues" evidence="8">
    <location>
        <begin position="545"/>
        <end position="578"/>
    </location>
</feature>
<dbReference type="InterPro" id="IPR005151">
    <property type="entry name" value="Tail-specific_protease"/>
</dbReference>
<dbReference type="RefSeq" id="WP_286355096.1">
    <property type="nucleotide sequence ID" value="NZ_AP027079.1"/>
</dbReference>
<keyword evidence="12" id="KW-1185">Reference proteome</keyword>
<proteinExistence type="inferred from homology"/>
<sequence>MRLLPFFSTAIVVAASVSASAQVDARLMRYPDVSATQIVFTYANDLWLVAKTGGVAQRLSTPKGEESFARFSPDGKTLAFTGFYDGNPDLYTLPVAGGIPTRITHHPMGDRMVDWTPDGKSLLFASGMESGKDRFNKLFTVGKDGGLPQALPLPYAEFGALSPDGKVLAYQPVSTDFRTWKRYRGGMASEIWFYDLEKKTASRLPSVGGSNDSQPMWHGGKLYFLSDRDGTKRANIWSYDLASKAFKQITFFKDYDAHFPAIGPSDIVLEAGGRLHRVELPSEKLVEVKVEVVTDGATLKPREENASRLIKNPALSPQGKRAVFEARGEIFSVPAEKGYVINLTRTPGAAERHPALSPDGKQVAYFSDRSGEYELCVRPADGSGAERQVTHMGPGFRYRITWSPDGKRVVFADQAMRINLCDLDTGKVQQVDKGLFMFEGPLDDFRATWSPDSRWFAYPRDTGNRNSVMALYDTKTGKRHEVTSPFFNAGDAAFDPEGNYLFLTSGQQFSPTYSDLDNTWVYAAITRLAAIPLRRDVPSPLAARNDADAAKEEKKDDKKEGGADKKDADKKEAPKPVEIDLEGMEGRMVLLPPPAGYYSDVAAVKGKLVYRRAAQMNPMGETKTTLYTYDLEEREEKAVLADVDGAVLSGDGKKVLVNRKQEYALLDLKPDQKFEKKLPTTDLRMTVDPQAEWQQIYNDAWRLERDMFYDPGMHGVDWKAMRTRYGKLLKDCVTREDVNFVIGELIGELNASHAYRGGGDQEMPARLGVGLLGADFALENGAFRIKTILRGAAWDAQARAPLAQPGLKVKEGDYLLAVNRIPLDVRKDPWAAFQGLAGKTVLLTVNEKPTADGAHEVLVETLASDYALRYAAWVEAKRTFVEKASNGRIGYVYVPDTGIGGQTDLVRQFRGQWDKAGLIIDERFNSGGQIPDRFIEMLGRRTINYWGVRDGKDWQWPAVAHDGSMAMLINGWSGSGGDLFPHYFKKAGLGPLIGRRTWGGLIGISGTPALIDGGNVTVPTFGIYSKEGQWVVEGYGVDPDIEVMDDPALLAQGRDPQLDRAIQEVEAALKKQPPATRKPAYPNRAN</sequence>
<reference evidence="12" key="1">
    <citation type="journal article" date="2023" name="Int. J. Syst. Evol. Microbiol.">
        <title>Mesoterricola silvestris gen. nov., sp. nov., Mesoterricola sediminis sp. nov., Geothrix oryzae sp. nov., Geothrix edaphica sp. nov., Geothrix rubra sp. nov., and Geothrix limicola sp. nov., six novel members of Acidobacteriota isolated from soils.</title>
        <authorList>
            <person name="Itoh H."/>
            <person name="Sugisawa Y."/>
            <person name="Mise K."/>
            <person name="Xu Z."/>
            <person name="Kuniyasu M."/>
            <person name="Ushijima N."/>
            <person name="Kawano K."/>
            <person name="Kobayashi E."/>
            <person name="Shiratori Y."/>
            <person name="Masuda Y."/>
            <person name="Senoo K."/>
        </authorList>
    </citation>
    <scope>NUCLEOTIDE SEQUENCE [LARGE SCALE GENOMIC DNA]</scope>
    <source>
        <strain evidence="12">Red222</strain>
    </source>
</reference>
<feature type="signal peptide" evidence="9">
    <location>
        <begin position="1"/>
        <end position="21"/>
    </location>
</feature>
<evidence type="ECO:0000259" key="10">
    <source>
        <dbReference type="SMART" id="SM00245"/>
    </source>
</evidence>
<dbReference type="Pfam" id="PF03572">
    <property type="entry name" value="Peptidase_S41"/>
    <property type="match status" value="1"/>
</dbReference>
<feature type="domain" description="Tail specific protease" evidence="10">
    <location>
        <begin position="854"/>
        <end position="1044"/>
    </location>
</feature>
<dbReference type="InterPro" id="IPR012393">
    <property type="entry name" value="Tricorn_protease"/>
</dbReference>
<evidence type="ECO:0000313" key="12">
    <source>
        <dbReference type="Proteomes" id="UP001242010"/>
    </source>
</evidence>
<keyword evidence="5 7" id="KW-0378">Hydrolase</keyword>
<dbReference type="PANTHER" id="PTHR43253">
    <property type="entry name" value="TRICORN PROTEASE HOMOLOG 2-RELATED"/>
    <property type="match status" value="1"/>
</dbReference>
<evidence type="ECO:0000313" key="11">
    <source>
        <dbReference type="EMBL" id="BDU68459.1"/>
    </source>
</evidence>
<dbReference type="InterPro" id="IPR036034">
    <property type="entry name" value="PDZ_sf"/>
</dbReference>
<dbReference type="Gene3D" id="3.30.750.44">
    <property type="match status" value="1"/>
</dbReference>
<evidence type="ECO:0000256" key="7">
    <source>
        <dbReference type="PIRNR" id="PIRNR036421"/>
    </source>
</evidence>
<comment type="function">
    <text evidence="7">Degrades oligopeptides.</text>
</comment>
<evidence type="ECO:0000256" key="9">
    <source>
        <dbReference type="SAM" id="SignalP"/>
    </source>
</evidence>
<dbReference type="EC" id="3.4.21.-" evidence="7"/>
<dbReference type="InterPro" id="IPR015943">
    <property type="entry name" value="WD40/YVTN_repeat-like_dom_sf"/>
</dbReference>
<feature type="chain" id="PRO_5047512798" description="Tricorn protease homolog" evidence="9">
    <location>
        <begin position="22"/>
        <end position="1086"/>
    </location>
</feature>